<organism evidence="4 5">
    <name type="scientific">Listeria fleischmannii</name>
    <dbReference type="NCBI Taxonomy" id="1069827"/>
    <lineage>
        <taxon>Bacteria</taxon>
        <taxon>Bacillati</taxon>
        <taxon>Bacillota</taxon>
        <taxon>Bacilli</taxon>
        <taxon>Bacillales</taxon>
        <taxon>Listeriaceae</taxon>
        <taxon>Listeria</taxon>
    </lineage>
</organism>
<evidence type="ECO:0000313" key="4">
    <source>
        <dbReference type="EMBL" id="MBC1399805.1"/>
    </source>
</evidence>
<evidence type="ECO:0000256" key="1">
    <source>
        <dbReference type="ARBA" id="ARBA00023015"/>
    </source>
</evidence>
<dbReference type="Proteomes" id="UP000571128">
    <property type="component" value="Unassembled WGS sequence"/>
</dbReference>
<dbReference type="EMBL" id="JAARPY010000018">
    <property type="protein sequence ID" value="MBC1399805.1"/>
    <property type="molecule type" value="Genomic_DNA"/>
</dbReference>
<gene>
    <name evidence="4" type="ORF">HB844_13150</name>
</gene>
<dbReference type="RefSeq" id="WP_007548607.1">
    <property type="nucleotide sequence ID" value="NZ_JAARPY010000018.1"/>
</dbReference>
<accession>A0A841YHD1</accession>
<evidence type="ECO:0000313" key="5">
    <source>
        <dbReference type="Proteomes" id="UP000571128"/>
    </source>
</evidence>
<evidence type="ECO:0000256" key="2">
    <source>
        <dbReference type="ARBA" id="ARBA00023163"/>
    </source>
</evidence>
<proteinExistence type="predicted"/>
<keyword evidence="1" id="KW-0805">Transcription regulation</keyword>
<dbReference type="PANTHER" id="PTHR30185">
    <property type="entry name" value="CRYPTIC BETA-GLUCOSIDE BGL OPERON ANTITERMINATOR"/>
    <property type="match status" value="1"/>
</dbReference>
<protein>
    <recommendedName>
        <fullName evidence="3">Mga helix-turn-helix domain-containing protein</fullName>
    </recommendedName>
</protein>
<dbReference type="InterPro" id="IPR007737">
    <property type="entry name" value="Mga_HTH"/>
</dbReference>
<dbReference type="Gene3D" id="1.10.10.10">
    <property type="entry name" value="Winged helix-like DNA-binding domain superfamily/Winged helix DNA-binding domain"/>
    <property type="match status" value="1"/>
</dbReference>
<sequence length="501" mass="59458">MQIKLDVIDETLAIKWELFLLLRQENRWFTTKELQTSLNISRSLVLKNISELEAEIKIFYIKKEIFLDISKGRGLKIVINKQDYNIRAFLIFLVEKTTTFKLFLSLLNENYINATRFALDNFTSDATVRRELQKLRTAFVPYQVNISQGKSMLLGKETNVRLLINMILWRIYGGEEWPFAGVNEKYIQSVTVEILSGETISLTAIQLRQLEYFIAIGILRRRQGHFVEKENWWDELTLENPAFDTFQAKVQKVANNSLEKDSGEMMFMFFLTIIQLENLSTLPLLERNFTFNENKRTFMYNYSKEFVKFIMGGKYLNRRHPIYLFSFSYHLFAKLFPMFSTDLTGYSYARHLHFNKREDVFLNTSMYIKKILKKLYKQTGDSLFLSEEYLSGKYSLLLIYHELQFSHEPKIKIRVDTDLSFFANWHIEKMLMNYFKEVFNISFLNEFSSEVPDLLLTNLTPRGNFNNKTRIITIQRNLSKRNLESIEAELLEIYNILSKIR</sequence>
<evidence type="ECO:0000259" key="3">
    <source>
        <dbReference type="Pfam" id="PF05043"/>
    </source>
</evidence>
<dbReference type="PANTHER" id="PTHR30185:SF13">
    <property type="entry name" value="LICABCH OPERON REGULATOR-RELATED"/>
    <property type="match status" value="1"/>
</dbReference>
<dbReference type="InterPro" id="IPR050661">
    <property type="entry name" value="BglG_antiterminators"/>
</dbReference>
<name>A0A841YHD1_9LIST</name>
<dbReference type="AlphaFoldDB" id="A0A841YHD1"/>
<keyword evidence="2" id="KW-0804">Transcription</keyword>
<comment type="caution">
    <text evidence="4">The sequence shown here is derived from an EMBL/GenBank/DDBJ whole genome shotgun (WGS) entry which is preliminary data.</text>
</comment>
<reference evidence="4 5" key="1">
    <citation type="submission" date="2020-03" db="EMBL/GenBank/DDBJ databases">
        <title>Soil Listeria distribution.</title>
        <authorList>
            <person name="Liao J."/>
            <person name="Wiedmann M."/>
        </authorList>
    </citation>
    <scope>NUCLEOTIDE SEQUENCE [LARGE SCALE GENOMIC DNA]</scope>
    <source>
        <strain evidence="4 5">FSL L7-1645</strain>
    </source>
</reference>
<dbReference type="InterPro" id="IPR036388">
    <property type="entry name" value="WH-like_DNA-bd_sf"/>
</dbReference>
<feature type="domain" description="Mga helix-turn-helix" evidence="3">
    <location>
        <begin position="87"/>
        <end position="166"/>
    </location>
</feature>
<dbReference type="Pfam" id="PF05043">
    <property type="entry name" value="Mga"/>
    <property type="match status" value="1"/>
</dbReference>